<accession>A0AAQ3S5I2</accession>
<feature type="compositionally biased region" description="Low complexity" evidence="6">
    <location>
        <begin position="167"/>
        <end position="181"/>
    </location>
</feature>
<evidence type="ECO:0000256" key="3">
    <source>
        <dbReference type="ARBA" id="ARBA00023125"/>
    </source>
</evidence>
<gene>
    <name evidence="9" type="ORF">V8G54_007491</name>
</gene>
<keyword evidence="2" id="KW-0805">Transcription regulation</keyword>
<dbReference type="AlphaFoldDB" id="A0AAQ3S5I2"/>
<keyword evidence="7" id="KW-0732">Signal</keyword>
<evidence type="ECO:0000313" key="10">
    <source>
        <dbReference type="Proteomes" id="UP001374535"/>
    </source>
</evidence>
<reference evidence="9 10" key="1">
    <citation type="journal article" date="2023" name="Life. Sci Alliance">
        <title>Evolutionary insights into 3D genome organization and epigenetic landscape of Vigna mungo.</title>
        <authorList>
            <person name="Junaid A."/>
            <person name="Singh B."/>
            <person name="Bhatia S."/>
        </authorList>
    </citation>
    <scope>NUCLEOTIDE SEQUENCE [LARGE SCALE GENOMIC DNA]</scope>
    <source>
        <strain evidence="9">Urdbean</strain>
    </source>
</reference>
<dbReference type="SMART" id="SM00380">
    <property type="entry name" value="AP2"/>
    <property type="match status" value="1"/>
</dbReference>
<dbReference type="InterPro" id="IPR036955">
    <property type="entry name" value="AP2/ERF_dom_sf"/>
</dbReference>
<evidence type="ECO:0000256" key="1">
    <source>
        <dbReference type="ARBA" id="ARBA00004123"/>
    </source>
</evidence>
<keyword evidence="10" id="KW-1185">Reference proteome</keyword>
<keyword evidence="3" id="KW-0238">DNA-binding</keyword>
<dbReference type="Proteomes" id="UP001374535">
    <property type="component" value="Chromosome 2"/>
</dbReference>
<feature type="domain" description="AP2/ERF" evidence="8">
    <location>
        <begin position="41"/>
        <end position="88"/>
    </location>
</feature>
<feature type="chain" id="PRO_5042932829" description="AP2/ERF domain-containing protein" evidence="7">
    <location>
        <begin position="21"/>
        <end position="228"/>
    </location>
</feature>
<sequence length="228" mass="25320">MFKFTCFLLLFSPFITSHHSLPFSVSSSSSSWCKQGSSEVSGSAIGVLGYQKFATHFSEEAARAYDQAAILMSGRNAKTNFPMLQTPEGDPKTLTPTHETPSTSKELEEILHAKLRKCGKLPSPSMTCLRLDPENSHIGVWQKRAGHCSDSNWVMMVPFGKKGDEGGNSSRSGGSFDSFSECDQTVQVRRQEHVRTEMEEEERIAMQMIEELLSRNWPTSPSSSNNIC</sequence>
<feature type="region of interest" description="Disordered" evidence="6">
    <location>
        <begin position="163"/>
        <end position="184"/>
    </location>
</feature>
<dbReference type="PANTHER" id="PTHR31194">
    <property type="entry name" value="SHN SHINE , DNA BINDING / TRANSCRIPTION FACTOR"/>
    <property type="match status" value="1"/>
</dbReference>
<evidence type="ECO:0000259" key="8">
    <source>
        <dbReference type="SMART" id="SM00380"/>
    </source>
</evidence>
<dbReference type="InterPro" id="IPR001471">
    <property type="entry name" value="AP2/ERF_dom"/>
</dbReference>
<evidence type="ECO:0000313" key="9">
    <source>
        <dbReference type="EMBL" id="WVZ20169.1"/>
    </source>
</evidence>
<proteinExistence type="predicted"/>
<organism evidence="9 10">
    <name type="scientific">Vigna mungo</name>
    <name type="common">Black gram</name>
    <name type="synonym">Phaseolus mungo</name>
    <dbReference type="NCBI Taxonomy" id="3915"/>
    <lineage>
        <taxon>Eukaryota</taxon>
        <taxon>Viridiplantae</taxon>
        <taxon>Streptophyta</taxon>
        <taxon>Embryophyta</taxon>
        <taxon>Tracheophyta</taxon>
        <taxon>Spermatophyta</taxon>
        <taxon>Magnoliopsida</taxon>
        <taxon>eudicotyledons</taxon>
        <taxon>Gunneridae</taxon>
        <taxon>Pentapetalae</taxon>
        <taxon>rosids</taxon>
        <taxon>fabids</taxon>
        <taxon>Fabales</taxon>
        <taxon>Fabaceae</taxon>
        <taxon>Papilionoideae</taxon>
        <taxon>50 kb inversion clade</taxon>
        <taxon>NPAAA clade</taxon>
        <taxon>indigoferoid/millettioid clade</taxon>
        <taxon>Phaseoleae</taxon>
        <taxon>Vigna</taxon>
    </lineage>
</organism>
<evidence type="ECO:0000256" key="7">
    <source>
        <dbReference type="SAM" id="SignalP"/>
    </source>
</evidence>
<dbReference type="GO" id="GO:0003677">
    <property type="term" value="F:DNA binding"/>
    <property type="evidence" value="ECO:0007669"/>
    <property type="project" value="UniProtKB-KW"/>
</dbReference>
<keyword evidence="4" id="KW-0804">Transcription</keyword>
<dbReference type="GO" id="GO:0003700">
    <property type="term" value="F:DNA-binding transcription factor activity"/>
    <property type="evidence" value="ECO:0007669"/>
    <property type="project" value="InterPro"/>
</dbReference>
<dbReference type="PANTHER" id="PTHR31194:SF194">
    <property type="entry name" value="AP2_ERF DOMAIN-CONTAINING PROTEIN"/>
    <property type="match status" value="1"/>
</dbReference>
<evidence type="ECO:0000256" key="5">
    <source>
        <dbReference type="ARBA" id="ARBA00023242"/>
    </source>
</evidence>
<name>A0AAQ3S5I2_VIGMU</name>
<evidence type="ECO:0000256" key="6">
    <source>
        <dbReference type="SAM" id="MobiDB-lite"/>
    </source>
</evidence>
<evidence type="ECO:0000256" key="4">
    <source>
        <dbReference type="ARBA" id="ARBA00023163"/>
    </source>
</evidence>
<dbReference type="Gene3D" id="3.30.730.10">
    <property type="entry name" value="AP2/ERF domain"/>
    <property type="match status" value="1"/>
</dbReference>
<dbReference type="InterPro" id="IPR050913">
    <property type="entry name" value="AP2/ERF_ERF"/>
</dbReference>
<dbReference type="EMBL" id="CP144699">
    <property type="protein sequence ID" value="WVZ20169.1"/>
    <property type="molecule type" value="Genomic_DNA"/>
</dbReference>
<evidence type="ECO:0000256" key="2">
    <source>
        <dbReference type="ARBA" id="ARBA00023015"/>
    </source>
</evidence>
<protein>
    <recommendedName>
        <fullName evidence="8">AP2/ERF domain-containing protein</fullName>
    </recommendedName>
</protein>
<dbReference type="GO" id="GO:0005634">
    <property type="term" value="C:nucleus"/>
    <property type="evidence" value="ECO:0007669"/>
    <property type="project" value="UniProtKB-SubCell"/>
</dbReference>
<keyword evidence="5" id="KW-0539">Nucleus</keyword>
<feature type="signal peptide" evidence="7">
    <location>
        <begin position="1"/>
        <end position="20"/>
    </location>
</feature>
<comment type="subcellular location">
    <subcellularLocation>
        <location evidence="1">Nucleus</location>
    </subcellularLocation>
</comment>